<evidence type="ECO:0000256" key="13">
    <source>
        <dbReference type="ARBA" id="ARBA00023136"/>
    </source>
</evidence>
<evidence type="ECO:0000256" key="15">
    <source>
        <dbReference type="ARBA" id="ARBA00049551"/>
    </source>
</evidence>
<evidence type="ECO:0000256" key="12">
    <source>
        <dbReference type="ARBA" id="ARBA00023128"/>
    </source>
</evidence>
<evidence type="ECO:0000256" key="10">
    <source>
        <dbReference type="ARBA" id="ARBA00022989"/>
    </source>
</evidence>
<dbReference type="PANTHER" id="PTHR11435">
    <property type="entry name" value="NADH UBIQUINONE OXIDOREDUCTASE SUBUNIT ND6"/>
    <property type="match status" value="1"/>
</dbReference>
<evidence type="ECO:0000256" key="16">
    <source>
        <dbReference type="SAM" id="Phobius"/>
    </source>
</evidence>
<feature type="transmembrane region" description="Helical" evidence="16">
    <location>
        <begin position="47"/>
        <end position="67"/>
    </location>
</feature>
<evidence type="ECO:0000313" key="17">
    <source>
        <dbReference type="EMBL" id="WYM52981.1"/>
    </source>
</evidence>
<evidence type="ECO:0000256" key="11">
    <source>
        <dbReference type="ARBA" id="ARBA00023027"/>
    </source>
</evidence>
<keyword evidence="7 16" id="KW-0812">Transmembrane</keyword>
<dbReference type="GO" id="GO:0031966">
    <property type="term" value="C:mitochondrial membrane"/>
    <property type="evidence" value="ECO:0007669"/>
    <property type="project" value="UniProtKB-SubCell"/>
</dbReference>
<reference evidence="17" key="1">
    <citation type="submission" date="2023-07" db="EMBL/GenBank/DDBJ databases">
        <authorList>
            <person name="Yu Y.Y."/>
            <person name="Lee S.S."/>
        </authorList>
    </citation>
    <scope>NUCLEOTIDE SEQUENCE</scope>
</reference>
<evidence type="ECO:0000256" key="5">
    <source>
        <dbReference type="ARBA" id="ARBA00022448"/>
    </source>
</evidence>
<keyword evidence="9" id="KW-0249">Electron transport</keyword>
<keyword evidence="12 17" id="KW-0496">Mitochondrion</keyword>
<protein>
    <recommendedName>
        <fullName evidence="4">NADH-ubiquinone oxidoreductase chain 6</fullName>
        <ecNumber evidence="3">7.1.1.2</ecNumber>
    </recommendedName>
    <alternativeName>
        <fullName evidence="14">NADH dehydrogenase subunit 6</fullName>
    </alternativeName>
</protein>
<dbReference type="EC" id="7.1.1.2" evidence="3"/>
<feature type="transmembrane region" description="Helical" evidence="16">
    <location>
        <begin position="136"/>
        <end position="155"/>
    </location>
</feature>
<comment type="catalytic activity">
    <reaction evidence="15">
        <text>a ubiquinone + NADH + 5 H(+)(in) = a ubiquinol + NAD(+) + 4 H(+)(out)</text>
        <dbReference type="Rhea" id="RHEA:29091"/>
        <dbReference type="Rhea" id="RHEA-COMP:9565"/>
        <dbReference type="Rhea" id="RHEA-COMP:9566"/>
        <dbReference type="ChEBI" id="CHEBI:15378"/>
        <dbReference type="ChEBI" id="CHEBI:16389"/>
        <dbReference type="ChEBI" id="CHEBI:17976"/>
        <dbReference type="ChEBI" id="CHEBI:57540"/>
        <dbReference type="ChEBI" id="CHEBI:57945"/>
        <dbReference type="EC" id="7.1.1.2"/>
    </reaction>
</comment>
<accession>A0AAU6QDT2</accession>
<dbReference type="AlphaFoldDB" id="A0AAU6QDT2"/>
<dbReference type="GO" id="GO:0008137">
    <property type="term" value="F:NADH dehydrogenase (ubiquinone) activity"/>
    <property type="evidence" value="ECO:0007669"/>
    <property type="project" value="UniProtKB-EC"/>
</dbReference>
<keyword evidence="11" id="KW-0520">NAD</keyword>
<dbReference type="EMBL" id="OR253996">
    <property type="protein sequence ID" value="WYM52981.1"/>
    <property type="molecule type" value="Genomic_DNA"/>
</dbReference>
<comment type="similarity">
    <text evidence="2">Belongs to the complex I subunit 6 family.</text>
</comment>
<keyword evidence="6" id="KW-0679">Respiratory chain</keyword>
<keyword evidence="8" id="KW-1278">Translocase</keyword>
<feature type="transmembrane region" description="Helical" evidence="16">
    <location>
        <begin position="87"/>
        <end position="105"/>
    </location>
</feature>
<proteinExistence type="inferred from homology"/>
<evidence type="ECO:0000256" key="2">
    <source>
        <dbReference type="ARBA" id="ARBA00005698"/>
    </source>
</evidence>
<evidence type="ECO:0000256" key="14">
    <source>
        <dbReference type="ARBA" id="ARBA00031019"/>
    </source>
</evidence>
<keyword evidence="5" id="KW-0813">Transport</keyword>
<evidence type="ECO:0000256" key="7">
    <source>
        <dbReference type="ARBA" id="ARBA00022692"/>
    </source>
</evidence>
<evidence type="ECO:0000256" key="6">
    <source>
        <dbReference type="ARBA" id="ARBA00022660"/>
    </source>
</evidence>
<dbReference type="PANTHER" id="PTHR11435:SF1">
    <property type="entry name" value="NADH-UBIQUINONE OXIDOREDUCTASE CHAIN 6"/>
    <property type="match status" value="1"/>
</dbReference>
<dbReference type="InterPro" id="IPR050269">
    <property type="entry name" value="ComplexI_Subunit6"/>
</dbReference>
<organism evidence="17">
    <name type="scientific">Euchirus longimanus</name>
    <dbReference type="NCBI Taxonomy" id="1968892"/>
    <lineage>
        <taxon>Eukaryota</taxon>
        <taxon>Metazoa</taxon>
        <taxon>Ecdysozoa</taxon>
        <taxon>Arthropoda</taxon>
        <taxon>Hexapoda</taxon>
        <taxon>Insecta</taxon>
        <taxon>Pterygota</taxon>
        <taxon>Neoptera</taxon>
        <taxon>Endopterygota</taxon>
        <taxon>Coleoptera</taxon>
        <taxon>Polyphaga</taxon>
        <taxon>Scarabaeiformia</taxon>
        <taxon>Scarabaeidae</taxon>
        <taxon>Melolonthinae</taxon>
        <taxon>Euchirus</taxon>
    </lineage>
</organism>
<evidence type="ECO:0000256" key="8">
    <source>
        <dbReference type="ARBA" id="ARBA00022967"/>
    </source>
</evidence>
<evidence type="ECO:0000256" key="9">
    <source>
        <dbReference type="ARBA" id="ARBA00022982"/>
    </source>
</evidence>
<name>A0AAU6QDT2_9SCAR</name>
<keyword evidence="10 16" id="KW-1133">Transmembrane helix</keyword>
<comment type="subcellular location">
    <subcellularLocation>
        <location evidence="1">Mitochondrion membrane</location>
        <topology evidence="1">Multi-pass membrane protein</topology>
    </subcellularLocation>
</comment>
<sequence length="166" mass="18618">MFKFLIALALSNSFIFMLLNHPLSLGMILLMQTLVITLITGYMGGTYWYAYILFLILIGGMLVLFIYMTSVASNEKFTQSLKTKMMALPMILTTVSLALIDPLIVNLNEMCNETLSASLPYTLSLTKFINTPSNTLMYMMIIYLLVTLIAIVKITNLKAGPLRQSH</sequence>
<evidence type="ECO:0000256" key="3">
    <source>
        <dbReference type="ARBA" id="ARBA00012944"/>
    </source>
</evidence>
<keyword evidence="13 16" id="KW-0472">Membrane</keyword>
<gene>
    <name evidence="17" type="primary">ND6</name>
</gene>
<evidence type="ECO:0000256" key="1">
    <source>
        <dbReference type="ARBA" id="ARBA00004225"/>
    </source>
</evidence>
<evidence type="ECO:0000256" key="4">
    <source>
        <dbReference type="ARBA" id="ARBA00021095"/>
    </source>
</evidence>
<geneLocation type="mitochondrion" evidence="17"/>